<dbReference type="EMBL" id="GBXM01007553">
    <property type="protein sequence ID" value="JAI01025.1"/>
    <property type="molecule type" value="Transcribed_RNA"/>
</dbReference>
<evidence type="ECO:0000313" key="1">
    <source>
        <dbReference type="EMBL" id="JAI01025.1"/>
    </source>
</evidence>
<dbReference type="AlphaFoldDB" id="A0A0E9XEG4"/>
<name>A0A0E9XEG4_ANGAN</name>
<reference evidence="1" key="2">
    <citation type="journal article" date="2015" name="Fish Shellfish Immunol.">
        <title>Early steps in the European eel (Anguilla anguilla)-Vibrio vulnificus interaction in the gills: Role of the RtxA13 toxin.</title>
        <authorList>
            <person name="Callol A."/>
            <person name="Pajuelo D."/>
            <person name="Ebbesson L."/>
            <person name="Teles M."/>
            <person name="MacKenzie S."/>
            <person name="Amaro C."/>
        </authorList>
    </citation>
    <scope>NUCLEOTIDE SEQUENCE</scope>
</reference>
<proteinExistence type="predicted"/>
<protein>
    <submittedName>
        <fullName evidence="1">Uncharacterized protein</fullName>
    </submittedName>
</protein>
<sequence length="45" mass="5086">MQVKYLAQGHNGSVLPGVEPATIRLQDRVLTHYATLPPLNHWLSY</sequence>
<reference evidence="1" key="1">
    <citation type="submission" date="2014-11" db="EMBL/GenBank/DDBJ databases">
        <authorList>
            <person name="Amaro Gonzalez C."/>
        </authorList>
    </citation>
    <scope>NUCLEOTIDE SEQUENCE</scope>
</reference>
<accession>A0A0E9XEG4</accession>
<organism evidence="1">
    <name type="scientific">Anguilla anguilla</name>
    <name type="common">European freshwater eel</name>
    <name type="synonym">Muraena anguilla</name>
    <dbReference type="NCBI Taxonomy" id="7936"/>
    <lineage>
        <taxon>Eukaryota</taxon>
        <taxon>Metazoa</taxon>
        <taxon>Chordata</taxon>
        <taxon>Craniata</taxon>
        <taxon>Vertebrata</taxon>
        <taxon>Euteleostomi</taxon>
        <taxon>Actinopterygii</taxon>
        <taxon>Neopterygii</taxon>
        <taxon>Teleostei</taxon>
        <taxon>Anguilliformes</taxon>
        <taxon>Anguillidae</taxon>
        <taxon>Anguilla</taxon>
    </lineage>
</organism>